<keyword evidence="1" id="KW-0732">Signal</keyword>
<accession>A0ABX0WAS0</accession>
<reference evidence="2 3" key="1">
    <citation type="submission" date="2018-05" db="EMBL/GenBank/DDBJ databases">
        <authorList>
            <person name="Zhang Y.-J."/>
        </authorList>
    </citation>
    <scope>NUCLEOTIDE SEQUENCE [LARGE SCALE GENOMIC DNA]</scope>
    <source>
        <strain evidence="2 3">CY04</strain>
    </source>
</reference>
<proteinExistence type="predicted"/>
<feature type="chain" id="PRO_5045185277" evidence="1">
    <location>
        <begin position="25"/>
        <end position="84"/>
    </location>
</feature>
<gene>
    <name evidence="2" type="ORF">DL239_12300</name>
</gene>
<name>A0ABX0WAS0_9RHOB</name>
<organism evidence="2 3">
    <name type="scientific">Parasedimentitalea denitrificans</name>
    <dbReference type="NCBI Taxonomy" id="2211118"/>
    <lineage>
        <taxon>Bacteria</taxon>
        <taxon>Pseudomonadati</taxon>
        <taxon>Pseudomonadota</taxon>
        <taxon>Alphaproteobacteria</taxon>
        <taxon>Rhodobacterales</taxon>
        <taxon>Paracoccaceae</taxon>
        <taxon>Parasedimentitalea</taxon>
    </lineage>
</organism>
<evidence type="ECO:0000256" key="1">
    <source>
        <dbReference type="SAM" id="SignalP"/>
    </source>
</evidence>
<keyword evidence="3" id="KW-1185">Reference proteome</keyword>
<feature type="signal peptide" evidence="1">
    <location>
        <begin position="1"/>
        <end position="24"/>
    </location>
</feature>
<evidence type="ECO:0000313" key="3">
    <source>
        <dbReference type="Proteomes" id="UP001429564"/>
    </source>
</evidence>
<sequence length="84" mass="8492">MSLPRFLTAAAVATSLTMASVAPASAGMVPAPTSSSSNNAEKALISFALIGLIAWITKDSKKSSGAKVTRDGGNTTGSFTLLKF</sequence>
<evidence type="ECO:0000313" key="2">
    <source>
        <dbReference type="EMBL" id="NIZ61752.1"/>
    </source>
</evidence>
<dbReference type="Proteomes" id="UP001429564">
    <property type="component" value="Unassembled WGS sequence"/>
</dbReference>
<protein>
    <submittedName>
        <fullName evidence="2">Uncharacterized protein</fullName>
    </submittedName>
</protein>
<comment type="caution">
    <text evidence="2">The sequence shown here is derived from an EMBL/GenBank/DDBJ whole genome shotgun (WGS) entry which is preliminary data.</text>
</comment>
<dbReference type="EMBL" id="QHLQ01000011">
    <property type="protein sequence ID" value="NIZ61752.1"/>
    <property type="molecule type" value="Genomic_DNA"/>
</dbReference>